<dbReference type="KEGG" id="cak:Caul_4135"/>
<dbReference type="EMBL" id="CP000927">
    <property type="protein sequence ID" value="ABZ73259.1"/>
    <property type="molecule type" value="Genomic_DNA"/>
</dbReference>
<protein>
    <recommendedName>
        <fullName evidence="1">DUF6471 domain-containing protein</fullName>
    </recommendedName>
</protein>
<evidence type="ECO:0000313" key="2">
    <source>
        <dbReference type="EMBL" id="ABZ73259.1"/>
    </source>
</evidence>
<dbReference type="Pfam" id="PF20075">
    <property type="entry name" value="DUF6471"/>
    <property type="match status" value="1"/>
</dbReference>
<dbReference type="AlphaFoldDB" id="B0SXP7"/>
<name>B0SXP7_CAUSK</name>
<dbReference type="eggNOG" id="ENOG50332T6">
    <property type="taxonomic scope" value="Bacteria"/>
</dbReference>
<organism evidence="2">
    <name type="scientific">Caulobacter sp. (strain K31)</name>
    <dbReference type="NCBI Taxonomy" id="366602"/>
    <lineage>
        <taxon>Bacteria</taxon>
        <taxon>Pseudomonadati</taxon>
        <taxon>Pseudomonadota</taxon>
        <taxon>Alphaproteobacteria</taxon>
        <taxon>Caulobacterales</taxon>
        <taxon>Caulobacteraceae</taxon>
        <taxon>Caulobacter</taxon>
    </lineage>
</organism>
<feature type="domain" description="DUF6471" evidence="1">
    <location>
        <begin position="6"/>
        <end position="70"/>
    </location>
</feature>
<accession>B0SXP7</accession>
<reference evidence="2" key="1">
    <citation type="submission" date="2008-01" db="EMBL/GenBank/DDBJ databases">
        <title>Complete sequence of chromosome of Caulobacter sp. K31.</title>
        <authorList>
            <consortium name="US DOE Joint Genome Institute"/>
            <person name="Copeland A."/>
            <person name="Lucas S."/>
            <person name="Lapidus A."/>
            <person name="Barry K."/>
            <person name="Glavina del Rio T."/>
            <person name="Dalin E."/>
            <person name="Tice H."/>
            <person name="Pitluck S."/>
            <person name="Bruce D."/>
            <person name="Goodwin L."/>
            <person name="Thompson L.S."/>
            <person name="Brettin T."/>
            <person name="Detter J.C."/>
            <person name="Han C."/>
            <person name="Schmutz J."/>
            <person name="Larimer F."/>
            <person name="Land M."/>
            <person name="Hauser L."/>
            <person name="Kyrpides N."/>
            <person name="Kim E."/>
            <person name="Stephens C."/>
            <person name="Richardson P."/>
        </authorList>
    </citation>
    <scope>NUCLEOTIDE SEQUENCE [LARGE SCALE GENOMIC DNA]</scope>
    <source>
        <strain evidence="2">K31</strain>
    </source>
</reference>
<gene>
    <name evidence="2" type="ordered locus">Caul_4135</name>
</gene>
<sequence length="98" mass="10971">MRVAAWNDVAHRIVRIEMVRKGLTYADMVERLRPLGVDDNERNIRNKVARGTFSGVFLIQCLAALGVRTVDLMAYDLPFDADAPDAEVIRQKLISGQG</sequence>
<proteinExistence type="predicted"/>
<dbReference type="HOGENOM" id="CLU_169481_2_0_5"/>
<evidence type="ECO:0000259" key="1">
    <source>
        <dbReference type="Pfam" id="PF20075"/>
    </source>
</evidence>
<dbReference type="InterPro" id="IPR045526">
    <property type="entry name" value="DUF6471"/>
</dbReference>